<proteinExistence type="predicted"/>
<accession>A4X0B2</accession>
<dbReference type="HOGENOM" id="CLU_803242_0_0_5"/>
<dbReference type="InterPro" id="IPR058575">
    <property type="entry name" value="NTP_transf_8_dom"/>
</dbReference>
<reference evidence="2" key="1">
    <citation type="submission" date="2007-04" db="EMBL/GenBank/DDBJ databases">
        <title>Complete sequence of plasmid pRSPA02 of Rhodobacter sphaeroides ATCC 17025.</title>
        <authorList>
            <consortium name="US DOE Joint Genome Institute"/>
            <person name="Copeland A."/>
            <person name="Lucas S."/>
            <person name="Lapidus A."/>
            <person name="Barry K."/>
            <person name="Detter J.C."/>
            <person name="Glavina del Rio T."/>
            <person name="Hammon N."/>
            <person name="Israni S."/>
            <person name="Dalin E."/>
            <person name="Tice H."/>
            <person name="Pitluck S."/>
            <person name="Chertkov O."/>
            <person name="Brettin T."/>
            <person name="Bruce D."/>
            <person name="Han C."/>
            <person name="Schmutz J."/>
            <person name="Larimer F."/>
            <person name="Land M."/>
            <person name="Hauser L."/>
            <person name="Kyrpides N."/>
            <person name="Kim E."/>
            <person name="Richardson P."/>
            <person name="Mackenzie C."/>
            <person name="Choudhary M."/>
            <person name="Donohue T.J."/>
            <person name="Kaplan S."/>
        </authorList>
    </citation>
    <scope>NUCLEOTIDE SEQUENCE [LARGE SCALE GENOMIC DNA]</scope>
    <source>
        <strain evidence="2">ATCC 17025</strain>
        <plasmid evidence="2">pRSPA02</plasmid>
    </source>
</reference>
<protein>
    <recommendedName>
        <fullName evidence="1">Nucleotidyltransferase-like domain-containing protein</fullName>
    </recommendedName>
</protein>
<dbReference type="BioCyc" id="RSPH349102:G1G8M-4361-MONOMER"/>
<keyword evidence="2" id="KW-0614">Plasmid</keyword>
<feature type="domain" description="Nucleotidyltransferase-like" evidence="1">
    <location>
        <begin position="126"/>
        <end position="321"/>
    </location>
</feature>
<geneLocation type="plasmid" evidence="2">
    <name>pRSPA02</name>
</geneLocation>
<gene>
    <name evidence="2" type="ordered locus">Rsph17025_4226</name>
</gene>
<organism evidence="2">
    <name type="scientific">Cereibacter sphaeroides (strain ATCC 17025 / ATH 2.4.3)</name>
    <name type="common">Rhodobacter sphaeroides</name>
    <dbReference type="NCBI Taxonomy" id="349102"/>
    <lineage>
        <taxon>Bacteria</taxon>
        <taxon>Pseudomonadati</taxon>
        <taxon>Pseudomonadota</taxon>
        <taxon>Alphaproteobacteria</taxon>
        <taxon>Rhodobacterales</taxon>
        <taxon>Paracoccaceae</taxon>
        <taxon>Cereibacter</taxon>
    </lineage>
</organism>
<sequence>MMNYSDLDARTVRERIDMAQLWDAWIAADDLRRHSFRGSVGWEVRNGRDYLYSRKRGVVKSLGPRSPDTERIHLAFHQGRDANKARLASLSAEMNQQAAVLRALNAGRLPIMAARTLRALRIHDKSATIRVIGTNALYAYESLAGVMFNSASTATGDVDIPVDDRNRLRLLTETDERIGLTRLVQRTVDKSFQSRGTMEFRLTSDKGYMIEFLRPEPPPIYRSMPGADPLEAGDIRPAPIAGLQWLVNAPAVDVVVLDERGFPAPMRCPDPRYWAVHKLWLSARETREPQKKIRDRQQADVMAKLIGDKLPQLPFDERFRRMLPRELARMLEPSPIATRTNPSW</sequence>
<dbReference type="AlphaFoldDB" id="A4X0B2"/>
<evidence type="ECO:0000313" key="2">
    <source>
        <dbReference type="EMBL" id="ABP73076.1"/>
    </source>
</evidence>
<dbReference type="EMBL" id="CP000663">
    <property type="protein sequence ID" value="ABP73076.1"/>
    <property type="molecule type" value="Genomic_DNA"/>
</dbReference>
<name>A4X0B2_CERS5</name>
<dbReference type="KEGG" id="rsq:Rsph17025_4226"/>
<dbReference type="Pfam" id="PF12281">
    <property type="entry name" value="NTP_transf_8"/>
    <property type="match status" value="1"/>
</dbReference>
<evidence type="ECO:0000259" key="1">
    <source>
        <dbReference type="Pfam" id="PF12281"/>
    </source>
</evidence>